<gene>
    <name evidence="1" type="ORF">M9980_09935</name>
</gene>
<keyword evidence="2" id="KW-1185">Reference proteome</keyword>
<dbReference type="RefSeq" id="WP_250750043.1">
    <property type="nucleotide sequence ID" value="NZ_CP098401.1"/>
</dbReference>
<evidence type="ECO:0008006" key="3">
    <source>
        <dbReference type="Google" id="ProtNLM"/>
    </source>
</evidence>
<accession>A0ABY4TUP4</accession>
<reference evidence="1" key="1">
    <citation type="submission" date="2022-05" db="EMBL/GenBank/DDBJ databases">
        <title>Sphingomonas sp. strain RMG20 Genome sequencing and assembly.</title>
        <authorList>
            <person name="Kim I."/>
        </authorList>
    </citation>
    <scope>NUCLEOTIDE SEQUENCE</scope>
    <source>
        <strain evidence="1">RMG20</strain>
    </source>
</reference>
<name>A0ABY4TUP4_9SPHN</name>
<organism evidence="1 2">
    <name type="scientific">Sphingomonas donggukensis</name>
    <dbReference type="NCBI Taxonomy" id="2949093"/>
    <lineage>
        <taxon>Bacteria</taxon>
        <taxon>Pseudomonadati</taxon>
        <taxon>Pseudomonadota</taxon>
        <taxon>Alphaproteobacteria</taxon>
        <taxon>Sphingomonadales</taxon>
        <taxon>Sphingomonadaceae</taxon>
        <taxon>Sphingomonas</taxon>
    </lineage>
</organism>
<evidence type="ECO:0000313" key="1">
    <source>
        <dbReference type="EMBL" id="URW74884.1"/>
    </source>
</evidence>
<dbReference type="EMBL" id="CP098401">
    <property type="protein sequence ID" value="URW74884.1"/>
    <property type="molecule type" value="Genomic_DNA"/>
</dbReference>
<evidence type="ECO:0000313" key="2">
    <source>
        <dbReference type="Proteomes" id="UP001055580"/>
    </source>
</evidence>
<dbReference type="Proteomes" id="UP001055580">
    <property type="component" value="Chromosome"/>
</dbReference>
<sequence length="300" mass="30726">MAASAAMALGGCETRDFGPLPTAEKDRALLCAQTGVIAIGMRAQFDTAAAKDRMLAKVTRLNAATGFETLFPQAATDVAGAIGGADTAANAVQSHWLTTLNACLKAYDIEEEPLPALPADPYRRAITCAAATALDATRGMALDPRATVANDPQGYYFIHKAAQIAGNGALDQAGTAATAAVRPVLDAGTGHLFAERCRADDAKAATAATVGLPADMLTAGVICTTTFASLKDRGIGVGMNASNLAHRYALAEKRVDQVMAAMTVDEPAVSAARRAEIAHVASVGNGDAVANACLKRFPPA</sequence>
<protein>
    <recommendedName>
        <fullName evidence="3">Lipoprotein</fullName>
    </recommendedName>
</protein>
<proteinExistence type="predicted"/>